<evidence type="ECO:0000256" key="5">
    <source>
        <dbReference type="ARBA" id="ARBA00022857"/>
    </source>
</evidence>
<keyword evidence="7" id="KW-0503">Monooxygenase</keyword>
<dbReference type="InterPro" id="IPR051820">
    <property type="entry name" value="FAD-binding_MO"/>
</dbReference>
<comment type="similarity">
    <text evidence="2">Belongs to the FAD-binding monooxygenase family.</text>
</comment>
<dbReference type="EMBL" id="RJKL01000001">
    <property type="protein sequence ID" value="ROP27848.1"/>
    <property type="molecule type" value="Genomic_DNA"/>
</dbReference>
<name>A0A3N1GCI0_9ACTN</name>
<dbReference type="Pfam" id="PF13738">
    <property type="entry name" value="Pyr_redox_3"/>
    <property type="match status" value="1"/>
</dbReference>
<sequence length="506" mass="56504">MAGKDKSLSRKGKFHDRYERKTGFMAEHFDVLIIGAGLSGIGAAWRLRRERPGTTYAILEARTAIGGTWDLFRYPGVRSDSDMFTLSYPFRPWRGAQAIASGESIRAYIRATAEDGGIMPHIRFGTKVLSASWADSRWTVTTDQGTFTCTFLYACAGYYDYAQGYQPDFAGLDDFRGTLVHPQFWPEDLDYSGKRVVVIGSGATAVTVVPAMAGTAAHVTMLQRSPTYMTVLPERDVIADLLRRGLPPRVAHTLVRAKNVLLTQGFYQLSRRRPERVKALLRRFTLAQLGDRAMLDEHFTPTYQPWDQRLCVVPDGDLFTAIKAGTASVVTAHIDRFVPEGIRLTDGRVLEADVVVSATGLSLLPLGGVELTVDGEAVEPGRTVAYRGVMLSGVPNFAYCIGYTNASWTLRADLSHRYVLRLLSYMARNGYTTATPQERPGPRRPLLDLTSGYVQRSLDRFPSQGDRDPWTVRQNYLRDVLFTPRADVRRDMTFGRQPAPVLEEIR</sequence>
<keyword evidence="5" id="KW-0521">NADP</keyword>
<keyword evidence="4" id="KW-0274">FAD</keyword>
<evidence type="ECO:0000256" key="2">
    <source>
        <dbReference type="ARBA" id="ARBA00010139"/>
    </source>
</evidence>
<keyword evidence="3" id="KW-0285">Flavoprotein</keyword>
<dbReference type="PRINTS" id="PR00411">
    <property type="entry name" value="PNDRDTASEI"/>
</dbReference>
<dbReference type="InterPro" id="IPR036188">
    <property type="entry name" value="FAD/NAD-bd_sf"/>
</dbReference>
<gene>
    <name evidence="8" type="ORF">EDD30_0543</name>
</gene>
<evidence type="ECO:0000256" key="1">
    <source>
        <dbReference type="ARBA" id="ARBA00001974"/>
    </source>
</evidence>
<dbReference type="PANTHER" id="PTHR43872:SF1">
    <property type="entry name" value="MONOOXYGENASE, PUTATIVE (AFU_ORTHOLOGUE AFUA_8G02570)-RELATED"/>
    <property type="match status" value="1"/>
</dbReference>
<dbReference type="GO" id="GO:0004497">
    <property type="term" value="F:monooxygenase activity"/>
    <property type="evidence" value="ECO:0007669"/>
    <property type="project" value="UniProtKB-KW"/>
</dbReference>
<protein>
    <submittedName>
        <fullName evidence="8">Cation diffusion facilitator CzcD-associated flavoprotein CzcO</fullName>
    </submittedName>
</protein>
<dbReference type="AlphaFoldDB" id="A0A3N1GCI0"/>
<evidence type="ECO:0000313" key="9">
    <source>
        <dbReference type="Proteomes" id="UP000271683"/>
    </source>
</evidence>
<keyword evidence="6" id="KW-0560">Oxidoreductase</keyword>
<evidence type="ECO:0000256" key="7">
    <source>
        <dbReference type="ARBA" id="ARBA00023033"/>
    </source>
</evidence>
<accession>A0A3N1GCI0</accession>
<evidence type="ECO:0000313" key="8">
    <source>
        <dbReference type="EMBL" id="ROP27848.1"/>
    </source>
</evidence>
<evidence type="ECO:0000256" key="4">
    <source>
        <dbReference type="ARBA" id="ARBA00022827"/>
    </source>
</evidence>
<dbReference type="PANTHER" id="PTHR43872">
    <property type="entry name" value="MONOOXYGENASE, PUTATIVE (AFU_ORTHOLOGUE AFUA_8G02570)-RELATED"/>
    <property type="match status" value="1"/>
</dbReference>
<evidence type="ECO:0000256" key="3">
    <source>
        <dbReference type="ARBA" id="ARBA00022630"/>
    </source>
</evidence>
<dbReference type="Proteomes" id="UP000271683">
    <property type="component" value="Unassembled WGS sequence"/>
</dbReference>
<proteinExistence type="inferred from homology"/>
<reference evidence="8 9" key="1">
    <citation type="submission" date="2018-11" db="EMBL/GenBank/DDBJ databases">
        <title>Sequencing the genomes of 1000 actinobacteria strains.</title>
        <authorList>
            <person name="Klenk H.-P."/>
        </authorList>
    </citation>
    <scope>NUCLEOTIDE SEQUENCE [LARGE SCALE GENOMIC DNA]</scope>
    <source>
        <strain evidence="8 9">DSM 43634</strain>
    </source>
</reference>
<dbReference type="Gene3D" id="3.50.50.60">
    <property type="entry name" value="FAD/NAD(P)-binding domain"/>
    <property type="match status" value="3"/>
</dbReference>
<dbReference type="SUPFAM" id="SSF51905">
    <property type="entry name" value="FAD/NAD(P)-binding domain"/>
    <property type="match status" value="1"/>
</dbReference>
<comment type="caution">
    <text evidence="8">The sequence shown here is derived from an EMBL/GenBank/DDBJ whole genome shotgun (WGS) entry which is preliminary data.</text>
</comment>
<comment type="cofactor">
    <cofactor evidence="1">
        <name>FAD</name>
        <dbReference type="ChEBI" id="CHEBI:57692"/>
    </cofactor>
</comment>
<evidence type="ECO:0000256" key="6">
    <source>
        <dbReference type="ARBA" id="ARBA00023002"/>
    </source>
</evidence>
<organism evidence="8 9">
    <name type="scientific">Couchioplanes caeruleus</name>
    <dbReference type="NCBI Taxonomy" id="56438"/>
    <lineage>
        <taxon>Bacteria</taxon>
        <taxon>Bacillati</taxon>
        <taxon>Actinomycetota</taxon>
        <taxon>Actinomycetes</taxon>
        <taxon>Micromonosporales</taxon>
        <taxon>Micromonosporaceae</taxon>
        <taxon>Couchioplanes</taxon>
    </lineage>
</organism>
<dbReference type="FunFam" id="3.50.50.60:FF:000228">
    <property type="entry name" value="FAD-containing monooxygenase EthA"/>
    <property type="match status" value="1"/>
</dbReference>